<dbReference type="GO" id="GO:0003700">
    <property type="term" value="F:DNA-binding transcription factor activity"/>
    <property type="evidence" value="ECO:0007669"/>
    <property type="project" value="InterPro"/>
</dbReference>
<keyword evidence="3" id="KW-1185">Reference proteome</keyword>
<evidence type="ECO:0000313" key="2">
    <source>
        <dbReference type="EMBL" id="EMD93888.1"/>
    </source>
</evidence>
<dbReference type="Proteomes" id="UP000016936">
    <property type="component" value="Unassembled WGS sequence"/>
</dbReference>
<organism evidence="2 3">
    <name type="scientific">Cochliobolus heterostrophus (strain C5 / ATCC 48332 / race O)</name>
    <name type="common">Southern corn leaf blight fungus</name>
    <name type="synonym">Bipolaris maydis</name>
    <dbReference type="NCBI Taxonomy" id="701091"/>
    <lineage>
        <taxon>Eukaryota</taxon>
        <taxon>Fungi</taxon>
        <taxon>Dikarya</taxon>
        <taxon>Ascomycota</taxon>
        <taxon>Pezizomycotina</taxon>
        <taxon>Dothideomycetes</taxon>
        <taxon>Pleosporomycetidae</taxon>
        <taxon>Pleosporales</taxon>
        <taxon>Pleosporineae</taxon>
        <taxon>Pleosporaceae</taxon>
        <taxon>Bipolaris</taxon>
    </lineage>
</organism>
<dbReference type="HOGENOM" id="CLU_532067_0_0_1"/>
<evidence type="ECO:0000256" key="1">
    <source>
        <dbReference type="SAM" id="MobiDB-lite"/>
    </source>
</evidence>
<dbReference type="PANTHER" id="PTHR23225">
    <property type="entry name" value="ZINC FINGER PROTEIN"/>
    <property type="match status" value="1"/>
</dbReference>
<feature type="region of interest" description="Disordered" evidence="1">
    <location>
        <begin position="268"/>
        <end position="291"/>
    </location>
</feature>
<feature type="region of interest" description="Disordered" evidence="1">
    <location>
        <begin position="179"/>
        <end position="203"/>
    </location>
</feature>
<dbReference type="PANTHER" id="PTHR23225:SF2">
    <property type="entry name" value="AT09679P-RELATED"/>
    <property type="match status" value="1"/>
</dbReference>
<dbReference type="OrthoDB" id="5388486at2759"/>
<sequence>MSSLSACRRRGKQQVLQARCPRLERRMVLQASPPEPMLPGRHSSVTITACHAPPPIAPSPTHHIAYPTVSTLKSTFVPMFAMDTRQFVELSQIQPMDESRSSTWNTNQDNYMYPYKQHTVNFPLENNFCFDELDDGSINVPPIQRFMDDPYPFSSGMLQANMPLYSQYAAYLEHQWHPSDSLRHPSPDCTSSGNTSQNTQDELRSPYMYHATPYTGPMEYPQASFPCSSIEQLHNGPYQFDVPLFPSNCTLRQLEYSPVTEAVAEEVEDGNAKQEAIPSHEQGTVKTEETTEYTAYADSAIGLSTRDAQSVEPVDPVDFPEESTSDSEYSPTSSRSNKRKRSTVSSNNSIRTSKRRAHARKDSQTTSPMTSIKSEKKQRRTSKASQSPIDLSTHPDYRRPFPCPFAVYGCKSDFVSKNEWKRHVSTQHIKLGYWRCDLCPSSVDPDDNALYHNDFNRKDLFTQHLRRMHAAPKDKSPRSTKEYPVTETNLPEHQNRCNRWLRDPPQHSSCLFCNSEFKGPNSWDERIEHIGRHLEKDHASRADMLDCATWYKDTRLECYLLDEGLIVRNGSGWRIGDGNPCRVALVESDVESEEE</sequence>
<feature type="region of interest" description="Disordered" evidence="1">
    <location>
        <begin position="304"/>
        <end position="395"/>
    </location>
</feature>
<evidence type="ECO:0008006" key="4">
    <source>
        <dbReference type="Google" id="ProtNLM"/>
    </source>
</evidence>
<dbReference type="AlphaFoldDB" id="M2V1K0"/>
<feature type="compositionally biased region" description="Low complexity" evidence="1">
    <location>
        <begin position="326"/>
        <end position="335"/>
    </location>
</feature>
<name>M2V1K0_COCH5</name>
<accession>M2V1K0</accession>
<dbReference type="EMBL" id="KB445572">
    <property type="protein sequence ID" value="EMD93888.1"/>
    <property type="molecule type" value="Genomic_DNA"/>
</dbReference>
<proteinExistence type="predicted"/>
<dbReference type="eggNOG" id="ENOG502S60G">
    <property type="taxonomic scope" value="Eukaryota"/>
</dbReference>
<feature type="compositionally biased region" description="Polar residues" evidence="1">
    <location>
        <begin position="188"/>
        <end position="200"/>
    </location>
</feature>
<evidence type="ECO:0000313" key="3">
    <source>
        <dbReference type="Proteomes" id="UP000016936"/>
    </source>
</evidence>
<dbReference type="Gene3D" id="3.30.160.60">
    <property type="entry name" value="Classic Zinc Finger"/>
    <property type="match status" value="1"/>
</dbReference>
<gene>
    <name evidence="2" type="ORF">COCHEDRAFT_1222513</name>
</gene>
<reference evidence="2 3" key="1">
    <citation type="journal article" date="2012" name="PLoS Pathog.">
        <title>Diverse lifestyles and strategies of plant pathogenesis encoded in the genomes of eighteen Dothideomycetes fungi.</title>
        <authorList>
            <person name="Ohm R.A."/>
            <person name="Feau N."/>
            <person name="Henrissat B."/>
            <person name="Schoch C.L."/>
            <person name="Horwitz B.A."/>
            <person name="Barry K.W."/>
            <person name="Condon B.J."/>
            <person name="Copeland A.C."/>
            <person name="Dhillon B."/>
            <person name="Glaser F."/>
            <person name="Hesse C.N."/>
            <person name="Kosti I."/>
            <person name="LaButti K."/>
            <person name="Lindquist E.A."/>
            <person name="Lucas S."/>
            <person name="Salamov A.A."/>
            <person name="Bradshaw R.E."/>
            <person name="Ciuffetti L."/>
            <person name="Hamelin R.C."/>
            <person name="Kema G.H.J."/>
            <person name="Lawrence C."/>
            <person name="Scott J.A."/>
            <person name="Spatafora J.W."/>
            <person name="Turgeon B.G."/>
            <person name="de Wit P.J.G.M."/>
            <person name="Zhong S."/>
            <person name="Goodwin S.B."/>
            <person name="Grigoriev I.V."/>
        </authorList>
    </citation>
    <scope>NUCLEOTIDE SEQUENCE [LARGE SCALE GENOMIC DNA]</scope>
    <source>
        <strain evidence="3">C5 / ATCC 48332 / race O</strain>
    </source>
</reference>
<protein>
    <recommendedName>
        <fullName evidence="4">C2H2-type domain-containing protein</fullName>
    </recommendedName>
</protein>
<reference evidence="3" key="2">
    <citation type="journal article" date="2013" name="PLoS Genet.">
        <title>Comparative genome structure, secondary metabolite, and effector coding capacity across Cochliobolus pathogens.</title>
        <authorList>
            <person name="Condon B.J."/>
            <person name="Leng Y."/>
            <person name="Wu D."/>
            <person name="Bushley K.E."/>
            <person name="Ohm R.A."/>
            <person name="Otillar R."/>
            <person name="Martin J."/>
            <person name="Schackwitz W."/>
            <person name="Grimwood J."/>
            <person name="MohdZainudin N."/>
            <person name="Xue C."/>
            <person name="Wang R."/>
            <person name="Manning V.A."/>
            <person name="Dhillon B."/>
            <person name="Tu Z.J."/>
            <person name="Steffenson B.J."/>
            <person name="Salamov A."/>
            <person name="Sun H."/>
            <person name="Lowry S."/>
            <person name="LaButti K."/>
            <person name="Han J."/>
            <person name="Copeland A."/>
            <person name="Lindquist E."/>
            <person name="Barry K."/>
            <person name="Schmutz J."/>
            <person name="Baker S.E."/>
            <person name="Ciuffetti L.M."/>
            <person name="Grigoriev I.V."/>
            <person name="Zhong S."/>
            <person name="Turgeon B.G."/>
        </authorList>
    </citation>
    <scope>NUCLEOTIDE SEQUENCE [LARGE SCALE GENOMIC DNA]</scope>
    <source>
        <strain evidence="3">C5 / ATCC 48332 / race O</strain>
    </source>
</reference>
<dbReference type="InterPro" id="IPR039970">
    <property type="entry name" value="TF_Grauzone"/>
</dbReference>
<dbReference type="OMA" id="YWRCDLC"/>